<dbReference type="EMBL" id="CAJNNV010031338">
    <property type="protein sequence ID" value="CAE8635728.1"/>
    <property type="molecule type" value="Genomic_DNA"/>
</dbReference>
<sequence length="485" mass="53088">MQCGHLVCCSECRADVEGVQEVFANKPSGCKCSDLAASADAEQHQKQQQGNNTNNNNNNNNTNSNNNNNNKTNSASADAEGQLSVQRHRPLCKHFLRSGRCAYGEGCSFAHALPDHTEDLVNNSNNSKTNNNNKNKNNHSELQSVRSKACGERRKVVRKGSRVSVVRRFLIDSFGLELLRAGRGVLDVAGGGGDLAFELLNLNGIEATCIDPRPPGLAKSIKMWERGLYWRNPVWRKWNGESPQDGIPPPQSPQHAQLLFCDETTSWAREVANSGGKLSAKSLAWLSRTLEETKQLSWTAGAFHEDGERSGQSDNDGPDSVPHRPPSFYPTHLRNLPCLETAPFEGKSEATSPADDLCDQLDKLSCDTRVSTDSTQAAGIPDDVDAGIARTVADVFTGCSAVVGIHPDQAAGHIVEFAVATRKPFLVVPCCVYSSAFPKRMLPDGQLVKTWEQFIEYLMSLAPGSQRHTLDFEGRNVAVYWSPNW</sequence>
<dbReference type="Gene3D" id="4.10.1000.10">
    <property type="entry name" value="Zinc finger, CCCH-type"/>
    <property type="match status" value="1"/>
</dbReference>
<dbReference type="CDD" id="cd02440">
    <property type="entry name" value="AdoMet_MTases"/>
    <property type="match status" value="1"/>
</dbReference>
<keyword evidence="1 4" id="KW-0479">Metal-binding</keyword>
<feature type="region of interest" description="Disordered" evidence="5">
    <location>
        <begin position="302"/>
        <end position="327"/>
    </location>
</feature>
<feature type="zinc finger region" description="C3H1-type" evidence="4">
    <location>
        <begin position="86"/>
        <end position="114"/>
    </location>
</feature>
<name>A0A813HCH5_POLGL</name>
<evidence type="ECO:0000256" key="1">
    <source>
        <dbReference type="ARBA" id="ARBA00022723"/>
    </source>
</evidence>
<evidence type="ECO:0000256" key="5">
    <source>
        <dbReference type="SAM" id="MobiDB-lite"/>
    </source>
</evidence>
<dbReference type="AlphaFoldDB" id="A0A813HCH5"/>
<dbReference type="InterPro" id="IPR029063">
    <property type="entry name" value="SAM-dependent_MTases_sf"/>
</dbReference>
<feature type="region of interest" description="Disordered" evidence="5">
    <location>
        <begin position="120"/>
        <end position="153"/>
    </location>
</feature>
<comment type="caution">
    <text evidence="7">The sequence shown here is derived from an EMBL/GenBank/DDBJ whole genome shotgun (WGS) entry which is preliminary data.</text>
</comment>
<dbReference type="Pfam" id="PF00642">
    <property type="entry name" value="zf-CCCH"/>
    <property type="match status" value="1"/>
</dbReference>
<evidence type="ECO:0000313" key="7">
    <source>
        <dbReference type="EMBL" id="CAE8635728.1"/>
    </source>
</evidence>
<dbReference type="OMA" id="WAHLECA"/>
<dbReference type="PANTHER" id="PTHR36971:SF1">
    <property type="entry name" value="METHYLTRANSFERASE DOMAIN-CONTAINING PROTEIN"/>
    <property type="match status" value="1"/>
</dbReference>
<protein>
    <recommendedName>
        <fullName evidence="6">C3H1-type domain-containing protein</fullName>
    </recommendedName>
</protein>
<gene>
    <name evidence="7" type="ORF">PGLA1383_LOCUS51306</name>
</gene>
<evidence type="ECO:0000256" key="2">
    <source>
        <dbReference type="ARBA" id="ARBA00022771"/>
    </source>
</evidence>
<dbReference type="PANTHER" id="PTHR36971">
    <property type="entry name" value="UNNAMED PRODUCT"/>
    <property type="match status" value="1"/>
</dbReference>
<dbReference type="SUPFAM" id="SSF90229">
    <property type="entry name" value="CCCH zinc finger"/>
    <property type="match status" value="1"/>
</dbReference>
<dbReference type="SUPFAM" id="SSF53335">
    <property type="entry name" value="S-adenosyl-L-methionine-dependent methyltransferases"/>
    <property type="match status" value="1"/>
</dbReference>
<dbReference type="PROSITE" id="PS50103">
    <property type="entry name" value="ZF_C3H1"/>
    <property type="match status" value="1"/>
</dbReference>
<keyword evidence="2 4" id="KW-0863">Zinc-finger</keyword>
<dbReference type="InterPro" id="IPR000571">
    <property type="entry name" value="Znf_CCCH"/>
</dbReference>
<dbReference type="OrthoDB" id="7459479at2759"/>
<evidence type="ECO:0000256" key="3">
    <source>
        <dbReference type="ARBA" id="ARBA00022833"/>
    </source>
</evidence>
<dbReference type="InterPro" id="IPR036855">
    <property type="entry name" value="Znf_CCCH_sf"/>
</dbReference>
<keyword evidence="8" id="KW-1185">Reference proteome</keyword>
<evidence type="ECO:0000256" key="4">
    <source>
        <dbReference type="PROSITE-ProRule" id="PRU00723"/>
    </source>
</evidence>
<evidence type="ECO:0000259" key="6">
    <source>
        <dbReference type="PROSITE" id="PS50103"/>
    </source>
</evidence>
<accession>A0A813HCH5</accession>
<evidence type="ECO:0000313" key="8">
    <source>
        <dbReference type="Proteomes" id="UP000654075"/>
    </source>
</evidence>
<proteinExistence type="predicted"/>
<feature type="domain" description="C3H1-type" evidence="6">
    <location>
        <begin position="86"/>
        <end position="114"/>
    </location>
</feature>
<dbReference type="GO" id="GO:0008270">
    <property type="term" value="F:zinc ion binding"/>
    <property type="evidence" value="ECO:0007669"/>
    <property type="project" value="UniProtKB-KW"/>
</dbReference>
<organism evidence="7 8">
    <name type="scientific">Polarella glacialis</name>
    <name type="common">Dinoflagellate</name>
    <dbReference type="NCBI Taxonomy" id="89957"/>
    <lineage>
        <taxon>Eukaryota</taxon>
        <taxon>Sar</taxon>
        <taxon>Alveolata</taxon>
        <taxon>Dinophyceae</taxon>
        <taxon>Suessiales</taxon>
        <taxon>Suessiaceae</taxon>
        <taxon>Polarella</taxon>
    </lineage>
</organism>
<feature type="compositionally biased region" description="Low complexity" evidence="5">
    <location>
        <begin position="122"/>
        <end position="135"/>
    </location>
</feature>
<feature type="compositionally biased region" description="Low complexity" evidence="5">
    <location>
        <begin position="51"/>
        <end position="73"/>
    </location>
</feature>
<reference evidence="7" key="1">
    <citation type="submission" date="2021-02" db="EMBL/GenBank/DDBJ databases">
        <authorList>
            <person name="Dougan E. K."/>
            <person name="Rhodes N."/>
            <person name="Thang M."/>
            <person name="Chan C."/>
        </authorList>
    </citation>
    <scope>NUCLEOTIDE SEQUENCE</scope>
</reference>
<dbReference type="Proteomes" id="UP000654075">
    <property type="component" value="Unassembled WGS sequence"/>
</dbReference>
<feature type="region of interest" description="Disordered" evidence="5">
    <location>
        <begin position="41"/>
        <end position="82"/>
    </location>
</feature>
<dbReference type="SMART" id="SM00356">
    <property type="entry name" value="ZnF_C3H1"/>
    <property type="match status" value="1"/>
</dbReference>
<keyword evidence="3 4" id="KW-0862">Zinc</keyword>